<dbReference type="PROSITE" id="PS50181">
    <property type="entry name" value="FBOX"/>
    <property type="match status" value="1"/>
</dbReference>
<dbReference type="Gene3D" id="3.80.10.10">
    <property type="entry name" value="Ribonuclease Inhibitor"/>
    <property type="match status" value="1"/>
</dbReference>
<dbReference type="SMART" id="SM00256">
    <property type="entry name" value="FBOX"/>
    <property type="match status" value="1"/>
</dbReference>
<dbReference type="EMBL" id="HBUE01346396">
    <property type="protein sequence ID" value="CAG6600978.1"/>
    <property type="molecule type" value="Transcribed_RNA"/>
</dbReference>
<proteinExistence type="predicted"/>
<dbReference type="InterPro" id="IPR036047">
    <property type="entry name" value="F-box-like_dom_sf"/>
</dbReference>
<organism evidence="2">
    <name type="scientific">Culex pipiens</name>
    <name type="common">House mosquito</name>
    <dbReference type="NCBI Taxonomy" id="7175"/>
    <lineage>
        <taxon>Eukaryota</taxon>
        <taxon>Metazoa</taxon>
        <taxon>Ecdysozoa</taxon>
        <taxon>Arthropoda</taxon>
        <taxon>Hexapoda</taxon>
        <taxon>Insecta</taxon>
        <taxon>Pterygota</taxon>
        <taxon>Neoptera</taxon>
        <taxon>Endopterygota</taxon>
        <taxon>Diptera</taxon>
        <taxon>Nematocera</taxon>
        <taxon>Culicoidea</taxon>
        <taxon>Culicidae</taxon>
        <taxon>Culicinae</taxon>
        <taxon>Culicini</taxon>
        <taxon>Culex</taxon>
        <taxon>Culex</taxon>
    </lineage>
</organism>
<dbReference type="Pfam" id="PF00646">
    <property type="entry name" value="F-box"/>
    <property type="match status" value="1"/>
</dbReference>
<accession>A0A8D8L1W0</accession>
<dbReference type="SUPFAM" id="SSF81383">
    <property type="entry name" value="F-box domain"/>
    <property type="match status" value="1"/>
</dbReference>
<dbReference type="EMBL" id="HBUE01346390">
    <property type="protein sequence ID" value="CAG6600971.1"/>
    <property type="molecule type" value="Transcribed_RNA"/>
</dbReference>
<evidence type="ECO:0000259" key="1">
    <source>
        <dbReference type="PROSITE" id="PS50181"/>
    </source>
</evidence>
<dbReference type="InterPro" id="IPR001810">
    <property type="entry name" value="F-box_dom"/>
</dbReference>
<reference evidence="2" key="1">
    <citation type="submission" date="2021-05" db="EMBL/GenBank/DDBJ databases">
        <authorList>
            <person name="Alioto T."/>
            <person name="Alioto T."/>
            <person name="Gomez Garrido J."/>
        </authorList>
    </citation>
    <scope>NUCLEOTIDE SEQUENCE</scope>
</reference>
<dbReference type="EMBL" id="HBUE01239403">
    <property type="protein sequence ID" value="CAG6548749.1"/>
    <property type="molecule type" value="Transcribed_RNA"/>
</dbReference>
<protein>
    <submittedName>
        <fullName evidence="2">(northern house mosquito) hypothetical protein</fullName>
    </submittedName>
</protein>
<evidence type="ECO:0000313" key="2">
    <source>
        <dbReference type="EMBL" id="CAG6600971.1"/>
    </source>
</evidence>
<dbReference type="EMBL" id="HBUE01239397">
    <property type="protein sequence ID" value="CAG6548742.1"/>
    <property type="molecule type" value="Transcribed_RNA"/>
</dbReference>
<dbReference type="AlphaFoldDB" id="A0A8D8L1W0"/>
<feature type="domain" description="F-box" evidence="1">
    <location>
        <begin position="10"/>
        <end position="57"/>
    </location>
</feature>
<sequence>MAAITTPPELDLAIHVPANVWENIFQRVGVLQLLEFRLICRSWRGIVDGSPALMNRICIKFPPGFALDRDYEPDYLVPARNLTLEKVRISAVNTWWPTFAQRLVFVSINDCTVSCSTLLQLLQPMTNLRVLQLGKLQMWKSSKVAVNFQMKQVETFSAEGLSEDIFSFLAPIFTQLRRIG</sequence>
<name>A0A8D8L1W0_CULPI</name>
<dbReference type="InterPro" id="IPR032675">
    <property type="entry name" value="LRR_dom_sf"/>
</dbReference>